<feature type="non-terminal residue" evidence="1">
    <location>
        <position position="38"/>
    </location>
</feature>
<gene>
    <name evidence="1" type="ORF">AVEN_264016_1</name>
</gene>
<proteinExistence type="predicted"/>
<organism evidence="1 2">
    <name type="scientific">Araneus ventricosus</name>
    <name type="common">Orbweaver spider</name>
    <name type="synonym">Epeira ventricosa</name>
    <dbReference type="NCBI Taxonomy" id="182803"/>
    <lineage>
        <taxon>Eukaryota</taxon>
        <taxon>Metazoa</taxon>
        <taxon>Ecdysozoa</taxon>
        <taxon>Arthropoda</taxon>
        <taxon>Chelicerata</taxon>
        <taxon>Arachnida</taxon>
        <taxon>Araneae</taxon>
        <taxon>Araneomorphae</taxon>
        <taxon>Entelegynae</taxon>
        <taxon>Araneoidea</taxon>
        <taxon>Araneidae</taxon>
        <taxon>Araneus</taxon>
    </lineage>
</organism>
<dbReference type="Proteomes" id="UP000499080">
    <property type="component" value="Unassembled WGS sequence"/>
</dbReference>
<keyword evidence="2" id="KW-1185">Reference proteome</keyword>
<reference evidence="1 2" key="1">
    <citation type="journal article" date="2019" name="Sci. Rep.">
        <title>Orb-weaving spider Araneus ventricosus genome elucidates the spidroin gene catalogue.</title>
        <authorList>
            <person name="Kono N."/>
            <person name="Nakamura H."/>
            <person name="Ohtoshi R."/>
            <person name="Moran D.A.P."/>
            <person name="Shinohara A."/>
            <person name="Yoshida Y."/>
            <person name="Fujiwara M."/>
            <person name="Mori M."/>
            <person name="Tomita M."/>
            <person name="Arakawa K."/>
        </authorList>
    </citation>
    <scope>NUCLEOTIDE SEQUENCE [LARGE SCALE GENOMIC DNA]</scope>
</reference>
<dbReference type="AlphaFoldDB" id="A0A4Y2K4M2"/>
<evidence type="ECO:0000313" key="1">
    <source>
        <dbReference type="EMBL" id="GBM96476.1"/>
    </source>
</evidence>
<comment type="caution">
    <text evidence="1">The sequence shown here is derived from an EMBL/GenBank/DDBJ whole genome shotgun (WGS) entry which is preliminary data.</text>
</comment>
<protein>
    <submittedName>
        <fullName evidence="1">Uncharacterized protein</fullName>
    </submittedName>
</protein>
<evidence type="ECO:0000313" key="2">
    <source>
        <dbReference type="Proteomes" id="UP000499080"/>
    </source>
</evidence>
<name>A0A4Y2K4M2_ARAVE</name>
<accession>A0A4Y2K4M2</accession>
<sequence>MQAIRTSNLIHNVHMYYVSLSAIRTLFSSEQFLSWKSP</sequence>
<dbReference type="EMBL" id="BGPR01004146">
    <property type="protein sequence ID" value="GBM96476.1"/>
    <property type="molecule type" value="Genomic_DNA"/>
</dbReference>